<feature type="region of interest" description="Disordered" evidence="7">
    <location>
        <begin position="739"/>
        <end position="758"/>
    </location>
</feature>
<feature type="region of interest" description="Disordered" evidence="7">
    <location>
        <begin position="370"/>
        <end position="440"/>
    </location>
</feature>
<keyword evidence="6" id="KW-0472">Membrane</keyword>
<comment type="subcellular location">
    <subcellularLocation>
        <location evidence="1">Cell membrane</location>
        <topology evidence="1">Peripheral membrane protein</topology>
    </subcellularLocation>
</comment>
<dbReference type="GO" id="GO:0016055">
    <property type="term" value="P:Wnt signaling pathway"/>
    <property type="evidence" value="ECO:0007669"/>
    <property type="project" value="UniProtKB-KW"/>
</dbReference>
<gene>
    <name evidence="8" type="ORF">PODLI_1B026285</name>
</gene>
<dbReference type="InterPro" id="IPR019003">
    <property type="entry name" value="AMER"/>
</dbReference>
<feature type="region of interest" description="Disordered" evidence="7">
    <location>
        <begin position="604"/>
        <end position="629"/>
    </location>
</feature>
<evidence type="ECO:0008006" key="10">
    <source>
        <dbReference type="Google" id="ProtNLM"/>
    </source>
</evidence>
<reference evidence="8" key="1">
    <citation type="submission" date="2022-12" db="EMBL/GenBank/DDBJ databases">
        <authorList>
            <person name="Alioto T."/>
            <person name="Alioto T."/>
            <person name="Gomez Garrido J."/>
        </authorList>
    </citation>
    <scope>NUCLEOTIDE SEQUENCE</scope>
</reference>
<feature type="compositionally biased region" description="Polar residues" evidence="7">
    <location>
        <begin position="375"/>
        <end position="384"/>
    </location>
</feature>
<proteinExistence type="inferred from homology"/>
<keyword evidence="9" id="KW-1185">Reference proteome</keyword>
<feature type="region of interest" description="Disordered" evidence="7">
    <location>
        <begin position="128"/>
        <end position="151"/>
    </location>
</feature>
<keyword evidence="3" id="KW-1003">Cell membrane</keyword>
<evidence type="ECO:0000256" key="6">
    <source>
        <dbReference type="ARBA" id="ARBA00023136"/>
    </source>
</evidence>
<accession>A0AA35KCV4</accession>
<dbReference type="Pfam" id="PF09422">
    <property type="entry name" value="AMER"/>
    <property type="match status" value="1"/>
</dbReference>
<feature type="compositionally biased region" description="Polar residues" evidence="7">
    <location>
        <begin position="395"/>
        <end position="412"/>
    </location>
</feature>
<evidence type="ECO:0000256" key="1">
    <source>
        <dbReference type="ARBA" id="ARBA00004202"/>
    </source>
</evidence>
<feature type="compositionally biased region" description="Polar residues" evidence="7">
    <location>
        <begin position="748"/>
        <end position="758"/>
    </location>
</feature>
<dbReference type="PANTHER" id="PTHR22237:SF2">
    <property type="entry name" value="APC MEMBRANE RECRUITMENT PROTEIN 3"/>
    <property type="match status" value="1"/>
</dbReference>
<evidence type="ECO:0000256" key="3">
    <source>
        <dbReference type="ARBA" id="ARBA00022475"/>
    </source>
</evidence>
<comment type="similarity">
    <text evidence="2">Belongs to the Amer family.</text>
</comment>
<feature type="region of interest" description="Disordered" evidence="7">
    <location>
        <begin position="714"/>
        <end position="733"/>
    </location>
</feature>
<dbReference type="GO" id="GO:0005886">
    <property type="term" value="C:plasma membrane"/>
    <property type="evidence" value="ECO:0007669"/>
    <property type="project" value="UniProtKB-SubCell"/>
</dbReference>
<evidence type="ECO:0000256" key="4">
    <source>
        <dbReference type="ARBA" id="ARBA00022687"/>
    </source>
</evidence>
<dbReference type="EMBL" id="OX395130">
    <property type="protein sequence ID" value="CAI5775261.1"/>
    <property type="molecule type" value="Genomic_DNA"/>
</dbReference>
<evidence type="ECO:0000256" key="2">
    <source>
        <dbReference type="ARBA" id="ARBA00007750"/>
    </source>
</evidence>
<dbReference type="GO" id="GO:0060828">
    <property type="term" value="P:regulation of canonical Wnt signaling pathway"/>
    <property type="evidence" value="ECO:0007669"/>
    <property type="project" value="TreeGrafter"/>
</dbReference>
<dbReference type="GO" id="GO:0005546">
    <property type="term" value="F:phosphatidylinositol-4,5-bisphosphate binding"/>
    <property type="evidence" value="ECO:0007669"/>
    <property type="project" value="TreeGrafter"/>
</dbReference>
<evidence type="ECO:0000256" key="5">
    <source>
        <dbReference type="ARBA" id="ARBA00023121"/>
    </source>
</evidence>
<evidence type="ECO:0000313" key="9">
    <source>
        <dbReference type="Proteomes" id="UP001178461"/>
    </source>
</evidence>
<evidence type="ECO:0000313" key="8">
    <source>
        <dbReference type="EMBL" id="CAI5775261.1"/>
    </source>
</evidence>
<dbReference type="Proteomes" id="UP001178461">
    <property type="component" value="Chromosome 5"/>
</dbReference>
<feature type="region of interest" description="Disordered" evidence="7">
    <location>
        <begin position="547"/>
        <end position="570"/>
    </location>
</feature>
<dbReference type="PANTHER" id="PTHR22237">
    <property type="entry name" value="APC MEMBRANE RECRUITMENT PROTEIN 2-RELATED"/>
    <property type="match status" value="1"/>
</dbReference>
<dbReference type="AlphaFoldDB" id="A0AA35KCV4"/>
<protein>
    <recommendedName>
        <fullName evidence="10">APC membrane recruitment protein 3</fullName>
    </recommendedName>
</protein>
<organism evidence="8 9">
    <name type="scientific">Podarcis lilfordi</name>
    <name type="common">Lilford's wall lizard</name>
    <dbReference type="NCBI Taxonomy" id="74358"/>
    <lineage>
        <taxon>Eukaryota</taxon>
        <taxon>Metazoa</taxon>
        <taxon>Chordata</taxon>
        <taxon>Craniata</taxon>
        <taxon>Vertebrata</taxon>
        <taxon>Euteleostomi</taxon>
        <taxon>Lepidosauria</taxon>
        <taxon>Squamata</taxon>
        <taxon>Bifurcata</taxon>
        <taxon>Unidentata</taxon>
        <taxon>Episquamata</taxon>
        <taxon>Laterata</taxon>
        <taxon>Lacertibaenia</taxon>
        <taxon>Lacertidae</taxon>
        <taxon>Podarcis</taxon>
    </lineage>
</organism>
<feature type="compositionally biased region" description="Polar residues" evidence="7">
    <location>
        <begin position="128"/>
        <end position="138"/>
    </location>
</feature>
<evidence type="ECO:0000256" key="7">
    <source>
        <dbReference type="SAM" id="MobiDB-lite"/>
    </source>
</evidence>
<sequence length="997" mass="109998">MEFKRGKTFIKSSMQLTHEKLPLVSLSPGEKGNVGTDIRERSHPAVEIQKASFSADRSDSISNSSIKTGSSESILLLPESFYKPVRKSKTHDCVLGGVDKTEHCSYNNKISEEGVAASGRSKGRMINSASFSGIGNTQNSSSKKESVGNSSHFLNSPQQMIDYRNFVPQVPFVPAVAKSIPRKRISLKRSKKGLRDIFHMKKNKPESLSLLSEKQKRLPFPGCKSELAGRFGKYFFKAGETFSADCLAQEFSDGELLSESSYEYSSALCEDVASLKSFDSLTGCGEIFADESSANMELEVSKEISLRQLQQKDSPAMGTFQGGVEQLASPAQNEAGDFAKLWDNINKSVQLHQKTLFDRRLLKIPSSELGKSRNETSASVTDLLSSPDSSKESSIDTGTPKSDNQESMSTSDEGYYDSFSPGQDDEIREDQSPGVPGRFPRDSYSGDALYELFYDPNEAQISPVLDDDLCMSESTSEKAIEIPLSIYSFHVGSEENMASQPAIDIISQGFLHSTWKGKECLLKLCDTELSLTMGIINWLRKNPGLISPQDFPKNPPPQMERDGEPVPTSLSTCPNMCKSAFEENKNNAETSPADCKNGTEVYSVDRTEQSQSDVPSWSSTQESSQDRERNWSAISGLTTDNSISCDTQRSESWDDLLMSSSLMEKISLIEECTEPSNETLSIEVLNLETICPTDDNPLVMDNHDAESCSSYMTAATSPDSLETGEENEMKDQTWSAECDKPTEPLNLSHPQSQISQTSKESDTNVMRFLEHCVTQVASLKINHDSANNHLEDDCVGNEVSSDTDAIIQFTNQIQNECSCITPSPKGSSRHPSSHCNIESNIGASVTSLTDQKEGLICFEDQKNTSILNCMGPVAKNKLPFEYAQLNNQALSYIKDFRFELSAQNSTTMAHICRPTFLPLFGSICSDTTSGFSQPFCRRSGLLEKHSQDQEVPPSRTPLRGYSTFQCKVLPKVSTLPLLEDATKERAVMEKTRDDLLS</sequence>
<keyword evidence="4" id="KW-0879">Wnt signaling pathway</keyword>
<dbReference type="GO" id="GO:0008013">
    <property type="term" value="F:beta-catenin binding"/>
    <property type="evidence" value="ECO:0007669"/>
    <property type="project" value="TreeGrafter"/>
</dbReference>
<name>A0AA35KCV4_9SAUR</name>
<feature type="compositionally biased region" description="Polar residues" evidence="7">
    <location>
        <begin position="609"/>
        <end position="623"/>
    </location>
</feature>
<keyword evidence="5" id="KW-0446">Lipid-binding</keyword>